<keyword evidence="4 9" id="KW-0489">Methyltransferase</keyword>
<comment type="similarity">
    <text evidence="2 7">Belongs to the precorrin methyltransferase family.</text>
</comment>
<dbReference type="KEGG" id="hhg:XM38_023120"/>
<evidence type="ECO:0000256" key="1">
    <source>
        <dbReference type="ARBA" id="ARBA00004953"/>
    </source>
</evidence>
<dbReference type="InterPro" id="IPR000878">
    <property type="entry name" value="4pyrrol_Mease"/>
</dbReference>
<evidence type="ECO:0000259" key="8">
    <source>
        <dbReference type="Pfam" id="PF00590"/>
    </source>
</evidence>
<dbReference type="GO" id="GO:0032259">
    <property type="term" value="P:methylation"/>
    <property type="evidence" value="ECO:0007669"/>
    <property type="project" value="UniProtKB-KW"/>
</dbReference>
<evidence type="ECO:0000256" key="5">
    <source>
        <dbReference type="ARBA" id="ARBA00022679"/>
    </source>
</evidence>
<name>A0A1Z3HM49_9CYAN</name>
<dbReference type="InterPro" id="IPR014776">
    <property type="entry name" value="4pyrrole_Mease_sub2"/>
</dbReference>
<dbReference type="SUPFAM" id="SSF53790">
    <property type="entry name" value="Tetrapyrrole methylase"/>
    <property type="match status" value="1"/>
</dbReference>
<dbReference type="PANTHER" id="PTHR43467:SF2">
    <property type="entry name" value="COBALT-PRECORRIN-2 C(20)-METHYLTRANSFERASE"/>
    <property type="match status" value="1"/>
</dbReference>
<feature type="domain" description="Tetrapyrrole methylase" evidence="8">
    <location>
        <begin position="15"/>
        <end position="182"/>
    </location>
</feature>
<dbReference type="InterPro" id="IPR012382">
    <property type="entry name" value="CobI/CbiL"/>
</dbReference>
<dbReference type="GO" id="GO:0030788">
    <property type="term" value="F:precorrin-2 C20-methyltransferase activity"/>
    <property type="evidence" value="ECO:0007669"/>
    <property type="project" value="UniProtKB-EC"/>
</dbReference>
<dbReference type="InterPro" id="IPR006364">
    <property type="entry name" value="CobI/CbiL/CobIJ_dom"/>
</dbReference>
<evidence type="ECO:0000256" key="7">
    <source>
        <dbReference type="PIRNR" id="PIRNR036427"/>
    </source>
</evidence>
<dbReference type="PIRSF" id="PIRSF036427">
    <property type="entry name" value="Precrrn-2_mtase"/>
    <property type="match status" value="1"/>
</dbReference>
<dbReference type="PANTHER" id="PTHR43467">
    <property type="entry name" value="COBALT-PRECORRIN-2 C(20)-METHYLTRANSFERASE"/>
    <property type="match status" value="1"/>
</dbReference>
<dbReference type="GO" id="GO:0009236">
    <property type="term" value="P:cobalamin biosynthetic process"/>
    <property type="evidence" value="ECO:0007669"/>
    <property type="project" value="UniProtKB-UniRule"/>
</dbReference>
<comment type="pathway">
    <text evidence="1">Cofactor biosynthesis; adenosylcobalamin biosynthesis.</text>
</comment>
<accession>A0A1Z3HM49</accession>
<dbReference type="Gene3D" id="3.30.950.10">
    <property type="entry name" value="Methyltransferase, Cobalt-precorrin-4 Transmethylase, Domain 2"/>
    <property type="match status" value="1"/>
</dbReference>
<protein>
    <submittedName>
        <fullName evidence="9">Precorrin-2 C(20)-methyltransferase</fullName>
        <ecNumber evidence="9">2.1.1.130</ecNumber>
    </submittedName>
</protein>
<dbReference type="CDD" id="cd11645">
    <property type="entry name" value="Precorrin_2_C20_MT"/>
    <property type="match status" value="1"/>
</dbReference>
<dbReference type="InterPro" id="IPR035996">
    <property type="entry name" value="4pyrrol_Methylase_sf"/>
</dbReference>
<evidence type="ECO:0000256" key="2">
    <source>
        <dbReference type="ARBA" id="ARBA00005879"/>
    </source>
</evidence>
<dbReference type="AlphaFoldDB" id="A0A1Z3HM49"/>
<sequence>MVAFPAGHDGLGVAQRTLMPWLRSEQQQLPLSFSFSQDRGQRQSAWQEAAAQVWGYLRRGDDVVFASEGDVSFYSTFTYLAQTLLTWHPQVSVEVVPGVCSPLATAAVLGIPLTIQSQRLAVLPALYRVAELERVLDWAEAVVLMKVSSVYPQVWSVLQQRGLLSCSYVVQHVTWPDQLIYTDLQHHPNLELSYFSVMIIQVAANSLG</sequence>
<evidence type="ECO:0000313" key="9">
    <source>
        <dbReference type="EMBL" id="ASC71360.1"/>
    </source>
</evidence>
<proteinExistence type="inferred from homology"/>
<keyword evidence="3" id="KW-0169">Cobalamin biosynthesis</keyword>
<dbReference type="UniPathway" id="UPA00148"/>
<evidence type="ECO:0000256" key="4">
    <source>
        <dbReference type="ARBA" id="ARBA00022603"/>
    </source>
</evidence>
<dbReference type="RefSeq" id="WP_256995589.1">
    <property type="nucleotide sequence ID" value="NZ_CP021983.2"/>
</dbReference>
<dbReference type="Pfam" id="PF00590">
    <property type="entry name" value="TP_methylase"/>
    <property type="match status" value="1"/>
</dbReference>
<dbReference type="Proteomes" id="UP000191901">
    <property type="component" value="Chromosome"/>
</dbReference>
<gene>
    <name evidence="9" type="primary">cobI</name>
    <name evidence="9" type="ORF">XM38_023120</name>
</gene>
<keyword evidence="5 9" id="KW-0808">Transferase</keyword>
<dbReference type="InterPro" id="IPR014777">
    <property type="entry name" value="4pyrrole_Mease_sub1"/>
</dbReference>
<dbReference type="EC" id="2.1.1.130" evidence="9"/>
<dbReference type="Gene3D" id="3.40.1010.10">
    <property type="entry name" value="Cobalt-precorrin-4 Transmethylase, Domain 1"/>
    <property type="match status" value="1"/>
</dbReference>
<organism evidence="9 10">
    <name type="scientific">Halomicronema hongdechloris C2206</name>
    <dbReference type="NCBI Taxonomy" id="1641165"/>
    <lineage>
        <taxon>Bacteria</taxon>
        <taxon>Bacillati</taxon>
        <taxon>Cyanobacteriota</taxon>
        <taxon>Cyanophyceae</taxon>
        <taxon>Nodosilineales</taxon>
        <taxon>Nodosilineaceae</taxon>
        <taxon>Halomicronema</taxon>
    </lineage>
</organism>
<keyword evidence="6" id="KW-0949">S-adenosyl-L-methionine</keyword>
<dbReference type="EMBL" id="CP021983">
    <property type="protein sequence ID" value="ASC71360.1"/>
    <property type="molecule type" value="Genomic_DNA"/>
</dbReference>
<evidence type="ECO:0000256" key="6">
    <source>
        <dbReference type="ARBA" id="ARBA00022691"/>
    </source>
</evidence>
<dbReference type="NCBIfam" id="NF004614">
    <property type="entry name" value="PRK05948.1"/>
    <property type="match status" value="1"/>
</dbReference>
<reference evidence="9 10" key="1">
    <citation type="journal article" date="2016" name="Biochim. Biophys. Acta">
        <title>Characterization of red-shifted phycobilisomes isolated from the chlorophyll f-containing cyanobacterium Halomicronema hongdechloris.</title>
        <authorList>
            <person name="Li Y."/>
            <person name="Lin Y."/>
            <person name="Garvey C.J."/>
            <person name="Birch D."/>
            <person name="Corkery R.W."/>
            <person name="Loughlin P.C."/>
            <person name="Scheer H."/>
            <person name="Willows R.D."/>
            <person name="Chen M."/>
        </authorList>
    </citation>
    <scope>NUCLEOTIDE SEQUENCE [LARGE SCALE GENOMIC DNA]</scope>
    <source>
        <strain evidence="9 10">C2206</strain>
    </source>
</reference>
<dbReference type="NCBIfam" id="TIGR01467">
    <property type="entry name" value="cobI_cbiL"/>
    <property type="match status" value="1"/>
</dbReference>
<evidence type="ECO:0000256" key="3">
    <source>
        <dbReference type="ARBA" id="ARBA00022573"/>
    </source>
</evidence>
<evidence type="ECO:0000313" key="10">
    <source>
        <dbReference type="Proteomes" id="UP000191901"/>
    </source>
</evidence>
<keyword evidence="10" id="KW-1185">Reference proteome</keyword>